<accession>A0ACC2RY64</accession>
<reference evidence="1" key="1">
    <citation type="submission" date="2022-04" db="EMBL/GenBank/DDBJ databases">
        <title>Genome of the entomopathogenic fungus Entomophthora muscae.</title>
        <authorList>
            <person name="Elya C."/>
            <person name="Lovett B.R."/>
            <person name="Lee E."/>
            <person name="Macias A.M."/>
            <person name="Hajek A.E."/>
            <person name="De Bivort B.L."/>
            <person name="Kasson M.T."/>
            <person name="De Fine Licht H.H."/>
            <person name="Stajich J.E."/>
        </authorList>
    </citation>
    <scope>NUCLEOTIDE SEQUENCE</scope>
    <source>
        <strain evidence="1">Berkeley</strain>
    </source>
</reference>
<keyword evidence="2" id="KW-1185">Reference proteome</keyword>
<evidence type="ECO:0000313" key="2">
    <source>
        <dbReference type="Proteomes" id="UP001165960"/>
    </source>
</evidence>
<proteinExistence type="predicted"/>
<sequence length="148" mass="16408">MPATWATKKEKMTSCLQKIMKKKMNSSKKLLSSLVAEKTLTAISNNSSPTLDPDPTAKEPPDNKDSLMDPDASPERYLPDKEEVKKGLFHQFLAVNTVTRRQAIPTEALPSHEAIETVPIPYAEQRSHPSSGVTHESDSIKKLAQILQ</sequence>
<evidence type="ECO:0000313" key="1">
    <source>
        <dbReference type="EMBL" id="KAJ9054987.1"/>
    </source>
</evidence>
<dbReference type="EMBL" id="QTSX02006417">
    <property type="protein sequence ID" value="KAJ9054987.1"/>
    <property type="molecule type" value="Genomic_DNA"/>
</dbReference>
<comment type="caution">
    <text evidence="1">The sequence shown here is derived from an EMBL/GenBank/DDBJ whole genome shotgun (WGS) entry which is preliminary data.</text>
</comment>
<organism evidence="1 2">
    <name type="scientific">Entomophthora muscae</name>
    <dbReference type="NCBI Taxonomy" id="34485"/>
    <lineage>
        <taxon>Eukaryota</taxon>
        <taxon>Fungi</taxon>
        <taxon>Fungi incertae sedis</taxon>
        <taxon>Zoopagomycota</taxon>
        <taxon>Entomophthoromycotina</taxon>
        <taxon>Entomophthoromycetes</taxon>
        <taxon>Entomophthorales</taxon>
        <taxon>Entomophthoraceae</taxon>
        <taxon>Entomophthora</taxon>
    </lineage>
</organism>
<name>A0ACC2RY64_9FUNG</name>
<gene>
    <name evidence="1" type="ORF">DSO57_1008872</name>
</gene>
<protein>
    <submittedName>
        <fullName evidence="1">Uncharacterized protein</fullName>
    </submittedName>
</protein>
<dbReference type="Proteomes" id="UP001165960">
    <property type="component" value="Unassembled WGS sequence"/>
</dbReference>